<dbReference type="InterPro" id="IPR050235">
    <property type="entry name" value="CK1_Ser-Thr_kinase"/>
</dbReference>
<sequence length="651" mass="76585">MNRIVANKYLVLRTIGSGSFGQICEAENMETNERVALKFEPQKTKHPQLRQESKIYKLLQGGVGIPNVHYFTKEHNYNIMCFDLLGPSLEDLFNFCSRKFSLKTVLMLADQMLSRIEYIHSKNLIHRDIKPENFLLGLNKNKNQISLIDFGLSKYYRDPETHVHINYRDHKNLTGTARYASTNTHKGIEQSRRDDLEGIGYVLIYFYKGSLPWQGLHAPNKKHKYKLICEKKINTDLKSLCKNVPIEFYKYFTYCRQLIFDEKPDYSYLRKLFRDLFIREGYAFDYYYDWAALQYENNGFKFQKKFLMKNQNAYRNRIPINKFSPTKVIVRGSKNDLNYRNKFERGRIIQKRIPNNLQQPVKFVSHSNKNNFHLKFDRIQPKFQNLIISNNHNHNDFINNNNSNSDSDNDNNNTKNNNEKNNNNKNNNTLNNNKRSIKKKIKKNGVFEILRSNRGIVPQIPMTNKSKEIKYSHLYALGKGTPRYVIPKSTQKIKNENENNIQKKRNGTVLILLIGKFKGKRVVFLKQLSSGLLLVTGPYQVNGVPLTRIKRKYVIATKTKVDIEGIEVPTTINDQFFTSKKPINNWEKTEEKFFTKKLDLKKVGLNEPQQKIQQQVDKSVNEAIKKVQYLKEYLTARFRLQKGQLPHKMKF</sequence>
<organism evidence="10 11">
    <name type="scientific">Anaeramoeba flamelloides</name>
    <dbReference type="NCBI Taxonomy" id="1746091"/>
    <lineage>
        <taxon>Eukaryota</taxon>
        <taxon>Metamonada</taxon>
        <taxon>Anaeramoebidae</taxon>
        <taxon>Anaeramoeba</taxon>
    </lineage>
</organism>
<evidence type="ECO:0000256" key="3">
    <source>
        <dbReference type="ARBA" id="ARBA00022741"/>
    </source>
</evidence>
<dbReference type="PROSITE" id="PS50011">
    <property type="entry name" value="PROTEIN_KINASE_DOM"/>
    <property type="match status" value="1"/>
</dbReference>
<feature type="compositionally biased region" description="Low complexity" evidence="8">
    <location>
        <begin position="397"/>
        <end position="434"/>
    </location>
</feature>
<dbReference type="InterPro" id="IPR014722">
    <property type="entry name" value="Rib_uL2_dom2"/>
</dbReference>
<dbReference type="PANTHER" id="PTHR11909">
    <property type="entry name" value="CASEIN KINASE-RELATED"/>
    <property type="match status" value="1"/>
</dbReference>
<protein>
    <recommendedName>
        <fullName evidence="2">non-specific serine/threonine protein kinase</fullName>
        <ecNumber evidence="2">2.7.11.1</ecNumber>
    </recommendedName>
</protein>
<dbReference type="SUPFAM" id="SSF50104">
    <property type="entry name" value="Translation proteins SH3-like domain"/>
    <property type="match status" value="1"/>
</dbReference>
<evidence type="ECO:0000256" key="5">
    <source>
        <dbReference type="ARBA" id="ARBA00022980"/>
    </source>
</evidence>
<evidence type="ECO:0000256" key="7">
    <source>
        <dbReference type="PROSITE-ProRule" id="PRU10141"/>
    </source>
</evidence>
<dbReference type="PROSITE" id="PS00107">
    <property type="entry name" value="PROTEIN_KINASE_ATP"/>
    <property type="match status" value="1"/>
</dbReference>
<keyword evidence="5" id="KW-0689">Ribosomal protein</keyword>
<dbReference type="PROSITE" id="PS00108">
    <property type="entry name" value="PROTEIN_KINASE_ST"/>
    <property type="match status" value="1"/>
</dbReference>
<dbReference type="CDD" id="cd14016">
    <property type="entry name" value="STKc_CK1"/>
    <property type="match status" value="1"/>
</dbReference>
<keyword evidence="11" id="KW-1185">Reference proteome</keyword>
<dbReference type="InterPro" id="IPR008991">
    <property type="entry name" value="Translation_prot_SH3-like_sf"/>
</dbReference>
<keyword evidence="4 7" id="KW-0067">ATP-binding</keyword>
<reference evidence="10" key="1">
    <citation type="submission" date="2022-08" db="EMBL/GenBank/DDBJ databases">
        <title>Novel sulfate-reducing endosymbionts in the free-living metamonad Anaeramoeba.</title>
        <authorList>
            <person name="Jerlstrom-Hultqvist J."/>
            <person name="Cepicka I."/>
            <person name="Gallot-Lavallee L."/>
            <person name="Salas-Leiva D."/>
            <person name="Curtis B.A."/>
            <person name="Zahonova K."/>
            <person name="Pipaliya S."/>
            <person name="Dacks J."/>
            <person name="Roger A.J."/>
        </authorList>
    </citation>
    <scope>NUCLEOTIDE SEQUENCE</scope>
    <source>
        <strain evidence="10">Schooner1</strain>
    </source>
</reference>
<dbReference type="EC" id="2.7.11.1" evidence="2"/>
<dbReference type="SUPFAM" id="SSF56112">
    <property type="entry name" value="Protein kinase-like (PK-like)"/>
    <property type="match status" value="1"/>
</dbReference>
<dbReference type="SMART" id="SM00220">
    <property type="entry name" value="S_TKc"/>
    <property type="match status" value="1"/>
</dbReference>
<keyword evidence="3 7" id="KW-0547">Nucleotide-binding</keyword>
<dbReference type="InterPro" id="IPR008271">
    <property type="entry name" value="Ser/Thr_kinase_AS"/>
</dbReference>
<dbReference type="InterPro" id="IPR000915">
    <property type="entry name" value="60S_ribosomal_eL6"/>
</dbReference>
<keyword evidence="6" id="KW-0687">Ribonucleoprotein</keyword>
<evidence type="ECO:0000259" key="9">
    <source>
        <dbReference type="PROSITE" id="PS50011"/>
    </source>
</evidence>
<evidence type="ECO:0000313" key="10">
    <source>
        <dbReference type="EMBL" id="KAJ6226714.1"/>
    </source>
</evidence>
<dbReference type="InterPro" id="IPR011009">
    <property type="entry name" value="Kinase-like_dom_sf"/>
</dbReference>
<feature type="region of interest" description="Disordered" evidence="8">
    <location>
        <begin position="397"/>
        <end position="438"/>
    </location>
</feature>
<dbReference type="Gene3D" id="2.30.30.30">
    <property type="match status" value="1"/>
</dbReference>
<dbReference type="Pfam" id="PF01159">
    <property type="entry name" value="Ribosomal_L6e"/>
    <property type="match status" value="1"/>
</dbReference>
<comment type="caution">
    <text evidence="10">The sequence shown here is derived from an EMBL/GenBank/DDBJ whole genome shotgun (WGS) entry which is preliminary data.</text>
</comment>
<proteinExistence type="inferred from homology"/>
<gene>
    <name evidence="10" type="ORF">M0813_10588</name>
</gene>
<dbReference type="InterPro" id="IPR041997">
    <property type="entry name" value="Ribosomal_eL6_KOW"/>
</dbReference>
<name>A0ABQ8X3J5_9EUKA</name>
<evidence type="ECO:0000256" key="4">
    <source>
        <dbReference type="ARBA" id="ARBA00022840"/>
    </source>
</evidence>
<dbReference type="CDD" id="cd13156">
    <property type="entry name" value="KOW_RPL6"/>
    <property type="match status" value="1"/>
</dbReference>
<evidence type="ECO:0000313" key="11">
    <source>
        <dbReference type="Proteomes" id="UP001150062"/>
    </source>
</evidence>
<dbReference type="InterPro" id="IPR000719">
    <property type="entry name" value="Prot_kinase_dom"/>
</dbReference>
<dbReference type="Pfam" id="PF00069">
    <property type="entry name" value="Pkinase"/>
    <property type="match status" value="1"/>
</dbReference>
<evidence type="ECO:0000256" key="8">
    <source>
        <dbReference type="SAM" id="MobiDB-lite"/>
    </source>
</evidence>
<dbReference type="InterPro" id="IPR017441">
    <property type="entry name" value="Protein_kinase_ATP_BS"/>
</dbReference>
<evidence type="ECO:0000256" key="1">
    <source>
        <dbReference type="ARBA" id="ARBA00010592"/>
    </source>
</evidence>
<feature type="binding site" evidence="7">
    <location>
        <position position="38"/>
    </location>
    <ligand>
        <name>ATP</name>
        <dbReference type="ChEBI" id="CHEBI:30616"/>
    </ligand>
</feature>
<dbReference type="Gene3D" id="1.10.510.10">
    <property type="entry name" value="Transferase(Phosphotransferase) domain 1"/>
    <property type="match status" value="1"/>
</dbReference>
<comment type="similarity">
    <text evidence="1">Belongs to the eukaryotic ribosomal protein eL6 family.</text>
</comment>
<dbReference type="EMBL" id="JAOAOG010000340">
    <property type="protein sequence ID" value="KAJ6226714.1"/>
    <property type="molecule type" value="Genomic_DNA"/>
</dbReference>
<evidence type="ECO:0000256" key="6">
    <source>
        <dbReference type="ARBA" id="ARBA00023274"/>
    </source>
</evidence>
<dbReference type="Proteomes" id="UP001150062">
    <property type="component" value="Unassembled WGS sequence"/>
</dbReference>
<evidence type="ECO:0000256" key="2">
    <source>
        <dbReference type="ARBA" id="ARBA00012513"/>
    </source>
</evidence>
<feature type="domain" description="Protein kinase" evidence="9">
    <location>
        <begin position="9"/>
        <end position="278"/>
    </location>
</feature>
<accession>A0ABQ8X3J5</accession>